<proteinExistence type="predicted"/>
<dbReference type="EMBL" id="FOUY01000025">
    <property type="protein sequence ID" value="SFN95568.1"/>
    <property type="molecule type" value="Genomic_DNA"/>
</dbReference>
<feature type="transmembrane region" description="Helical" evidence="7">
    <location>
        <begin position="405"/>
        <end position="426"/>
    </location>
</feature>
<feature type="transmembrane region" description="Helical" evidence="7">
    <location>
        <begin position="471"/>
        <end position="494"/>
    </location>
</feature>
<dbReference type="AlphaFoldDB" id="A0A1I5D8H5"/>
<feature type="transmembrane region" description="Helical" evidence="7">
    <location>
        <begin position="556"/>
        <end position="573"/>
    </location>
</feature>
<dbReference type="OrthoDB" id="5241646at2"/>
<evidence type="ECO:0000256" key="2">
    <source>
        <dbReference type="ARBA" id="ARBA00022475"/>
    </source>
</evidence>
<protein>
    <submittedName>
        <fullName evidence="8">Putative copper resistance protein D</fullName>
    </submittedName>
</protein>
<feature type="region of interest" description="Disordered" evidence="6">
    <location>
        <begin position="1"/>
        <end position="42"/>
    </location>
</feature>
<evidence type="ECO:0000256" key="7">
    <source>
        <dbReference type="SAM" id="Phobius"/>
    </source>
</evidence>
<dbReference type="Proteomes" id="UP000199614">
    <property type="component" value="Unassembled WGS sequence"/>
</dbReference>
<evidence type="ECO:0000256" key="6">
    <source>
        <dbReference type="SAM" id="MobiDB-lite"/>
    </source>
</evidence>
<feature type="transmembrane region" description="Helical" evidence="7">
    <location>
        <begin position="48"/>
        <end position="68"/>
    </location>
</feature>
<feature type="transmembrane region" description="Helical" evidence="7">
    <location>
        <begin position="637"/>
        <end position="658"/>
    </location>
</feature>
<evidence type="ECO:0000313" key="9">
    <source>
        <dbReference type="Proteomes" id="UP000199614"/>
    </source>
</evidence>
<feature type="transmembrane region" description="Helical" evidence="7">
    <location>
        <begin position="88"/>
        <end position="114"/>
    </location>
</feature>
<feature type="transmembrane region" description="Helical" evidence="7">
    <location>
        <begin position="438"/>
        <end position="459"/>
    </location>
</feature>
<dbReference type="GO" id="GO:0005886">
    <property type="term" value="C:plasma membrane"/>
    <property type="evidence" value="ECO:0007669"/>
    <property type="project" value="UniProtKB-SubCell"/>
</dbReference>
<feature type="transmembrane region" description="Helical" evidence="7">
    <location>
        <begin position="313"/>
        <end position="334"/>
    </location>
</feature>
<evidence type="ECO:0000313" key="8">
    <source>
        <dbReference type="EMBL" id="SFN95568.1"/>
    </source>
</evidence>
<evidence type="ECO:0000256" key="3">
    <source>
        <dbReference type="ARBA" id="ARBA00022692"/>
    </source>
</evidence>
<evidence type="ECO:0000256" key="5">
    <source>
        <dbReference type="ARBA" id="ARBA00023136"/>
    </source>
</evidence>
<dbReference type="InterPro" id="IPR019108">
    <property type="entry name" value="Caa3_assmbl_CtaG-rel"/>
</dbReference>
<gene>
    <name evidence="8" type="ORF">SAMN05216207_102576</name>
</gene>
<keyword evidence="9" id="KW-1185">Reference proteome</keyword>
<feature type="transmembrane region" description="Helical" evidence="7">
    <location>
        <begin position="241"/>
        <end position="259"/>
    </location>
</feature>
<feature type="transmembrane region" description="Helical" evidence="7">
    <location>
        <begin position="135"/>
        <end position="153"/>
    </location>
</feature>
<keyword evidence="4 7" id="KW-1133">Transmembrane helix</keyword>
<keyword evidence="2" id="KW-1003">Cell membrane</keyword>
<feature type="transmembrane region" description="Helical" evidence="7">
    <location>
        <begin position="346"/>
        <end position="368"/>
    </location>
</feature>
<feature type="transmembrane region" description="Helical" evidence="7">
    <location>
        <begin position="183"/>
        <end position="203"/>
    </location>
</feature>
<keyword evidence="5 7" id="KW-0472">Membrane</keyword>
<feature type="compositionally biased region" description="Low complexity" evidence="6">
    <location>
        <begin position="21"/>
        <end position="39"/>
    </location>
</feature>
<dbReference type="RefSeq" id="WP_093348391.1">
    <property type="nucleotide sequence ID" value="NZ_FOUY01000025.1"/>
</dbReference>
<evidence type="ECO:0000256" key="1">
    <source>
        <dbReference type="ARBA" id="ARBA00004651"/>
    </source>
</evidence>
<comment type="subcellular location">
    <subcellularLocation>
        <location evidence="1">Cell membrane</location>
        <topology evidence="1">Multi-pass membrane protein</topology>
    </subcellularLocation>
</comment>
<accession>A0A1I5D8H5</accession>
<sequence length="694" mass="71955">MSASTEPAAERSRPEGPAPDGPAIDGPAIDDTAGGTAPVTRRDRRATATTLTVLLIAVCGGIAVAATIGDDGFWRQGGLPTPPDGIRIGVILSRVAAVAGMALAAGSLLVAGFVAPPQASGTVGVQGYRALRRGALAALVGGVAAIVTAWLSVAETTGTSVGDLAGAGPFGWLAPAGTLDEPMGWVLAGVVLLLVSGGAAVALGWRSAAALGLVSAAIAAVPAAVHPAATGMAHDWSGDASMIRSVAGVTFLGVAAALAAYRIHGGATAGAPGRRGRALLVGAGTLYLIGEIVFQVVSLWAGPLTGSAYVRTVAASAVLLVLLVAGTAVLARSLGTDAAARGTDRLLPVLALAGALVAALALAGTRLVPPRFLARPDTALETLIGWNVERPFSAITMLVEWRWNILFGTGALLLAGLYAAGVRRLAARGVRWPVGRTWAWMLGCAALLFATSSGLGHYAPSMFSVHMISHMTLNMLTPILLALGGAVTLALRVLRPAGRDHQPGPREWLLAAVHSPVARVLTHPAFAAVLFVGSFYVLYFTPIFDGALRFHWAHQLMNLHFVLVGYLFFWPLVGVDTAPHRLPHLGRLAVLLATMPFHAFFGIAVMSSSEVLGRNFYAQVGLPWLDLLDDQKVGGGIAWATGEIPMLLVLVTLVVQWSRDDSREAARKDRQAERDDDAELKAYNEMLAKLRQGG</sequence>
<dbReference type="STRING" id="260086.SAMN05216207_102576"/>
<feature type="transmembrane region" description="Helical" evidence="7">
    <location>
        <begin position="210"/>
        <end position="229"/>
    </location>
</feature>
<keyword evidence="3 7" id="KW-0812">Transmembrane</keyword>
<feature type="transmembrane region" description="Helical" evidence="7">
    <location>
        <begin position="279"/>
        <end position="301"/>
    </location>
</feature>
<evidence type="ECO:0000256" key="4">
    <source>
        <dbReference type="ARBA" id="ARBA00022989"/>
    </source>
</evidence>
<organism evidence="8 9">
    <name type="scientific">Pseudonocardia ammonioxydans</name>
    <dbReference type="NCBI Taxonomy" id="260086"/>
    <lineage>
        <taxon>Bacteria</taxon>
        <taxon>Bacillati</taxon>
        <taxon>Actinomycetota</taxon>
        <taxon>Actinomycetes</taxon>
        <taxon>Pseudonocardiales</taxon>
        <taxon>Pseudonocardiaceae</taxon>
        <taxon>Pseudonocardia</taxon>
    </lineage>
</organism>
<dbReference type="Pfam" id="PF09678">
    <property type="entry name" value="Caa3_CtaG"/>
    <property type="match status" value="1"/>
</dbReference>
<reference evidence="8 9" key="1">
    <citation type="submission" date="2016-10" db="EMBL/GenBank/DDBJ databases">
        <authorList>
            <person name="de Groot N.N."/>
        </authorList>
    </citation>
    <scope>NUCLEOTIDE SEQUENCE [LARGE SCALE GENOMIC DNA]</scope>
    <source>
        <strain evidence="8 9">CGMCC 4.1877</strain>
    </source>
</reference>
<feature type="transmembrane region" description="Helical" evidence="7">
    <location>
        <begin position="585"/>
        <end position="606"/>
    </location>
</feature>
<feature type="transmembrane region" description="Helical" evidence="7">
    <location>
        <begin position="525"/>
        <end position="544"/>
    </location>
</feature>
<name>A0A1I5D8H5_PSUAM</name>